<proteinExistence type="predicted"/>
<gene>
    <name evidence="2" type="ORF">UCDDA912_g09949</name>
</gene>
<keyword evidence="3" id="KW-1185">Reference proteome</keyword>
<comment type="caution">
    <text evidence="2">The sequence shown here is derived from an EMBL/GenBank/DDBJ whole genome shotgun (WGS) entry which is preliminary data.</text>
</comment>
<dbReference type="AlphaFoldDB" id="A0A0G2HPF8"/>
<dbReference type="Proteomes" id="UP000034680">
    <property type="component" value="Unassembled WGS sequence"/>
</dbReference>
<evidence type="ECO:0000313" key="2">
    <source>
        <dbReference type="EMBL" id="KKY30110.1"/>
    </source>
</evidence>
<feature type="compositionally biased region" description="Acidic residues" evidence="1">
    <location>
        <begin position="44"/>
        <end position="66"/>
    </location>
</feature>
<feature type="region of interest" description="Disordered" evidence="1">
    <location>
        <begin position="1"/>
        <end position="154"/>
    </location>
</feature>
<protein>
    <submittedName>
        <fullName evidence="2">Uncharacterized protein</fullName>
    </submittedName>
</protein>
<dbReference type="EMBL" id="LCUC01000529">
    <property type="protein sequence ID" value="KKY30110.1"/>
    <property type="molecule type" value="Genomic_DNA"/>
</dbReference>
<reference evidence="2 3" key="1">
    <citation type="submission" date="2015-05" db="EMBL/GenBank/DDBJ databases">
        <title>Distinctive expansion of gene families associated with plant cell wall degradation and secondary metabolism in the genomes of grapevine trunk pathogens.</title>
        <authorList>
            <person name="Lawrence D.P."/>
            <person name="Travadon R."/>
            <person name="Rolshausen P.E."/>
            <person name="Baumgartner K."/>
        </authorList>
    </citation>
    <scope>NUCLEOTIDE SEQUENCE [LARGE SCALE GENOMIC DNA]</scope>
    <source>
        <strain evidence="2">DA912</strain>
    </source>
</reference>
<name>A0A0G2HPF8_9PEZI</name>
<evidence type="ECO:0000313" key="3">
    <source>
        <dbReference type="Proteomes" id="UP000034680"/>
    </source>
</evidence>
<feature type="compositionally biased region" description="Basic residues" evidence="1">
    <location>
        <begin position="135"/>
        <end position="154"/>
    </location>
</feature>
<organism evidence="2 3">
    <name type="scientific">Diaporthe ampelina</name>
    <dbReference type="NCBI Taxonomy" id="1214573"/>
    <lineage>
        <taxon>Eukaryota</taxon>
        <taxon>Fungi</taxon>
        <taxon>Dikarya</taxon>
        <taxon>Ascomycota</taxon>
        <taxon>Pezizomycotina</taxon>
        <taxon>Sordariomycetes</taxon>
        <taxon>Sordariomycetidae</taxon>
        <taxon>Diaporthales</taxon>
        <taxon>Diaporthaceae</taxon>
        <taxon>Diaporthe</taxon>
    </lineage>
</organism>
<feature type="compositionally biased region" description="Basic and acidic residues" evidence="1">
    <location>
        <begin position="67"/>
        <end position="76"/>
    </location>
</feature>
<dbReference type="STRING" id="1214573.A0A0G2HPF8"/>
<accession>A0A0G2HPF8</accession>
<evidence type="ECO:0000256" key="1">
    <source>
        <dbReference type="SAM" id="MobiDB-lite"/>
    </source>
</evidence>
<reference evidence="2 3" key="2">
    <citation type="submission" date="2015-05" db="EMBL/GenBank/DDBJ databases">
        <authorList>
            <person name="Morales-Cruz A."/>
            <person name="Amrine K.C."/>
            <person name="Cantu D."/>
        </authorList>
    </citation>
    <scope>NUCLEOTIDE SEQUENCE [LARGE SCALE GENOMIC DNA]</scope>
    <source>
        <strain evidence="2">DA912</strain>
    </source>
</reference>
<feature type="compositionally biased region" description="Acidic residues" evidence="1">
    <location>
        <begin position="92"/>
        <end position="122"/>
    </location>
</feature>
<sequence>MVPPGVEDGTRNQDEMGEQGILSQPVFEQGVPREALPHGRESSADEDDDSMDSDERADYDEDEKGDDYDMRNYDRVSDDEEDFDAERGGPLPDEDLLDEDEDFDEDEEDYDDEEGYEEDDYSGDLLRPSKILRSLQKKTKKKMKRETRSLVTRR</sequence>